<keyword evidence="2" id="KW-1185">Reference proteome</keyword>
<sequence>MKNGLLNLGEGLQGNKANKTGKIGETFIKEILDILKIENCIEELKDKFSTRIEENNKKIKHTPDFVIRNSEIGKNIFYKKEYLILESKYKQTEGSDWEKIESNFGYHEFYYNNIANISSKTVVILTGFWSELQNNYWVFMEYFKNIYGSYRIFDFGYSTKEIFRFANLMEVNLTDNQKEKITETWQKYKNLAKNKQK</sequence>
<dbReference type="RefSeq" id="WP_063626115.1">
    <property type="nucleotide sequence ID" value="NZ_LVLH01000028.1"/>
</dbReference>
<evidence type="ECO:0000313" key="2">
    <source>
        <dbReference type="Proteomes" id="UP000076983"/>
    </source>
</evidence>
<proteinExistence type="predicted"/>
<dbReference type="EMBL" id="LVLH01000028">
    <property type="protein sequence ID" value="OAB48992.1"/>
    <property type="molecule type" value="Genomic_DNA"/>
</dbReference>
<dbReference type="OrthoDB" id="397736at2"/>
<evidence type="ECO:0000313" key="1">
    <source>
        <dbReference type="EMBL" id="OAB48992.1"/>
    </source>
</evidence>
<protein>
    <submittedName>
        <fullName evidence="1">Uncharacterized protein</fullName>
    </submittedName>
</protein>
<reference evidence="1 2" key="1">
    <citation type="submission" date="2016-03" db="EMBL/GenBank/DDBJ databases">
        <title>Genome sequence of Mycoplasma gallinarum strain Mgn_IPT.</title>
        <authorList>
            <person name="Yacoub E."/>
            <person name="Sirand-Pugnet P."/>
            <person name="Barre A."/>
            <person name="Maurier F."/>
            <person name="Blanchard A."/>
            <person name="Ben Abdelmoumen B.M."/>
        </authorList>
    </citation>
    <scope>NUCLEOTIDE SEQUENCE [LARGE SCALE GENOMIC DNA]</scope>
    <source>
        <strain evidence="1 2">Mgn_IPT</strain>
    </source>
</reference>
<name>A0A168RHG8_9BACT</name>
<organism evidence="1 2">
    <name type="scientific">Mycoplasmopsis gallinarum</name>
    <dbReference type="NCBI Taxonomy" id="29557"/>
    <lineage>
        <taxon>Bacteria</taxon>
        <taxon>Bacillati</taxon>
        <taxon>Mycoplasmatota</taxon>
        <taxon>Mycoplasmoidales</taxon>
        <taxon>Metamycoplasmataceae</taxon>
        <taxon>Mycoplasmopsis</taxon>
    </lineage>
</organism>
<dbReference type="Proteomes" id="UP000076983">
    <property type="component" value="Unassembled WGS sequence"/>
</dbReference>
<dbReference type="AlphaFoldDB" id="A0A168RHG8"/>
<dbReference type="STRING" id="29557.MGALLINA_03240"/>
<gene>
    <name evidence="1" type="ORF">MGALLINA_03240</name>
</gene>
<dbReference type="PATRIC" id="fig|29557.3.peg.308"/>
<comment type="caution">
    <text evidence="1">The sequence shown here is derived from an EMBL/GenBank/DDBJ whole genome shotgun (WGS) entry which is preliminary data.</text>
</comment>
<accession>A0A168RHG8</accession>